<accession>A0A9J6FNC6</accession>
<dbReference type="PANTHER" id="PTHR23080:SF143">
    <property type="entry name" value="SI:DKEY-56D12.4"/>
    <property type="match status" value="1"/>
</dbReference>
<dbReference type="VEuPathDB" id="VectorBase:HLOH_064488"/>
<sequence>MGSASDRELVIKSGFLEREFTDGDTVMADKGFKIKDLLEKKGVGLNLPPFLNKEQFTEAEVRETADIASLRIHVRGDSAHQDCSIFLTRLFPFLLVL</sequence>
<dbReference type="GO" id="GO:0046872">
    <property type="term" value="F:metal ion binding"/>
    <property type="evidence" value="ECO:0007669"/>
    <property type="project" value="UniProtKB-KW"/>
</dbReference>
<dbReference type="Proteomes" id="UP000821853">
    <property type="component" value="Chromosome 10"/>
</dbReference>
<name>A0A9J6FNC6_HAELO</name>
<feature type="domain" description="DDE Tnp4" evidence="3">
    <location>
        <begin position="1"/>
        <end position="74"/>
    </location>
</feature>
<keyword evidence="2" id="KW-0479">Metal-binding</keyword>
<dbReference type="OrthoDB" id="6485193at2759"/>
<protein>
    <recommendedName>
        <fullName evidence="3">DDE Tnp4 domain-containing protein</fullName>
    </recommendedName>
</protein>
<dbReference type="AlphaFoldDB" id="A0A9J6FNC6"/>
<dbReference type="EMBL" id="JABSTR010000002">
    <property type="protein sequence ID" value="KAH9364379.1"/>
    <property type="molecule type" value="Genomic_DNA"/>
</dbReference>
<gene>
    <name evidence="4" type="ORF">HPB48_016256</name>
</gene>
<dbReference type="InterPro" id="IPR027806">
    <property type="entry name" value="HARBI1_dom"/>
</dbReference>
<reference evidence="4 5" key="1">
    <citation type="journal article" date="2020" name="Cell">
        <title>Large-Scale Comparative Analyses of Tick Genomes Elucidate Their Genetic Diversity and Vector Capacities.</title>
        <authorList>
            <consortium name="Tick Genome and Microbiome Consortium (TIGMIC)"/>
            <person name="Jia N."/>
            <person name="Wang J."/>
            <person name="Shi W."/>
            <person name="Du L."/>
            <person name="Sun Y."/>
            <person name="Zhan W."/>
            <person name="Jiang J.F."/>
            <person name="Wang Q."/>
            <person name="Zhang B."/>
            <person name="Ji P."/>
            <person name="Bell-Sakyi L."/>
            <person name="Cui X.M."/>
            <person name="Yuan T.T."/>
            <person name="Jiang B.G."/>
            <person name="Yang W.F."/>
            <person name="Lam T.T."/>
            <person name="Chang Q.C."/>
            <person name="Ding S.J."/>
            <person name="Wang X.J."/>
            <person name="Zhu J.G."/>
            <person name="Ruan X.D."/>
            <person name="Zhao L."/>
            <person name="Wei J.T."/>
            <person name="Ye R.Z."/>
            <person name="Que T.C."/>
            <person name="Du C.H."/>
            <person name="Zhou Y.H."/>
            <person name="Cheng J.X."/>
            <person name="Dai P.F."/>
            <person name="Guo W.B."/>
            <person name="Han X.H."/>
            <person name="Huang E.J."/>
            <person name="Li L.F."/>
            <person name="Wei W."/>
            <person name="Gao Y.C."/>
            <person name="Liu J.Z."/>
            <person name="Shao H.Z."/>
            <person name="Wang X."/>
            <person name="Wang C.C."/>
            <person name="Yang T.C."/>
            <person name="Huo Q.B."/>
            <person name="Li W."/>
            <person name="Chen H.Y."/>
            <person name="Chen S.E."/>
            <person name="Zhou L.G."/>
            <person name="Ni X.B."/>
            <person name="Tian J.H."/>
            <person name="Sheng Y."/>
            <person name="Liu T."/>
            <person name="Pan Y.S."/>
            <person name="Xia L.Y."/>
            <person name="Li J."/>
            <person name="Zhao F."/>
            <person name="Cao W.C."/>
        </authorList>
    </citation>
    <scope>NUCLEOTIDE SEQUENCE [LARGE SCALE GENOMIC DNA]</scope>
    <source>
        <strain evidence="4">HaeL-2018</strain>
    </source>
</reference>
<dbReference type="PANTHER" id="PTHR23080">
    <property type="entry name" value="THAP DOMAIN PROTEIN"/>
    <property type="match status" value="1"/>
</dbReference>
<evidence type="ECO:0000256" key="1">
    <source>
        <dbReference type="ARBA" id="ARBA00001968"/>
    </source>
</evidence>
<proteinExistence type="predicted"/>
<comment type="cofactor">
    <cofactor evidence="1">
        <name>a divalent metal cation</name>
        <dbReference type="ChEBI" id="CHEBI:60240"/>
    </cofactor>
</comment>
<dbReference type="Pfam" id="PF13359">
    <property type="entry name" value="DDE_Tnp_4"/>
    <property type="match status" value="1"/>
</dbReference>
<organism evidence="4 5">
    <name type="scientific">Haemaphysalis longicornis</name>
    <name type="common">Bush tick</name>
    <dbReference type="NCBI Taxonomy" id="44386"/>
    <lineage>
        <taxon>Eukaryota</taxon>
        <taxon>Metazoa</taxon>
        <taxon>Ecdysozoa</taxon>
        <taxon>Arthropoda</taxon>
        <taxon>Chelicerata</taxon>
        <taxon>Arachnida</taxon>
        <taxon>Acari</taxon>
        <taxon>Parasitiformes</taxon>
        <taxon>Ixodida</taxon>
        <taxon>Ixodoidea</taxon>
        <taxon>Ixodidae</taxon>
        <taxon>Haemaphysalinae</taxon>
        <taxon>Haemaphysalis</taxon>
    </lineage>
</organism>
<evidence type="ECO:0000259" key="3">
    <source>
        <dbReference type="Pfam" id="PF13359"/>
    </source>
</evidence>
<evidence type="ECO:0000256" key="2">
    <source>
        <dbReference type="ARBA" id="ARBA00022723"/>
    </source>
</evidence>
<comment type="caution">
    <text evidence="4">The sequence shown here is derived from an EMBL/GenBank/DDBJ whole genome shotgun (WGS) entry which is preliminary data.</text>
</comment>
<evidence type="ECO:0000313" key="5">
    <source>
        <dbReference type="Proteomes" id="UP000821853"/>
    </source>
</evidence>
<evidence type="ECO:0000313" key="4">
    <source>
        <dbReference type="EMBL" id="KAH9364379.1"/>
    </source>
</evidence>
<keyword evidence="5" id="KW-1185">Reference proteome</keyword>